<dbReference type="NCBIfam" id="TIGR02605">
    <property type="entry name" value="CxxC_CxxC_SSSS"/>
    <property type="match status" value="1"/>
</dbReference>
<feature type="domain" description="Putative regulatory protein FmdB zinc ribbon" evidence="2">
    <location>
        <begin position="1"/>
        <end position="41"/>
    </location>
</feature>
<dbReference type="EMBL" id="JOKJ01000017">
    <property type="protein sequence ID" value="KEQ06101.1"/>
    <property type="molecule type" value="Genomic_DNA"/>
</dbReference>
<dbReference type="Pfam" id="PF09723">
    <property type="entry name" value="Zn_ribbon_8"/>
    <property type="match status" value="1"/>
</dbReference>
<evidence type="ECO:0000259" key="2">
    <source>
        <dbReference type="SMART" id="SM00834"/>
    </source>
</evidence>
<evidence type="ECO:0000256" key="1">
    <source>
        <dbReference type="SAM" id="MobiDB-lite"/>
    </source>
</evidence>
<name>A0A922TAM2_9HYPH</name>
<dbReference type="AlphaFoldDB" id="A0A922TAM2"/>
<evidence type="ECO:0000313" key="4">
    <source>
        <dbReference type="Proteomes" id="UP000052167"/>
    </source>
</evidence>
<dbReference type="SMART" id="SM00834">
    <property type="entry name" value="CxxC_CXXC_SSSS"/>
    <property type="match status" value="1"/>
</dbReference>
<dbReference type="Proteomes" id="UP000052167">
    <property type="component" value="Unassembled WGS sequence"/>
</dbReference>
<dbReference type="OrthoDB" id="9813321at2"/>
<proteinExistence type="predicted"/>
<dbReference type="InterPro" id="IPR013429">
    <property type="entry name" value="Regulatory_FmdB_Zinc_ribbon"/>
</dbReference>
<gene>
    <name evidence="3" type="ORF">GV68_07410</name>
</gene>
<dbReference type="RefSeq" id="WP_037166514.1">
    <property type="nucleotide sequence ID" value="NZ_CAJXID010000013.1"/>
</dbReference>
<reference evidence="3 4" key="1">
    <citation type="submission" date="2014-06" db="EMBL/GenBank/DDBJ databases">
        <title>Rhizobium pelagicum/R2-400B4.</title>
        <authorList>
            <person name="Kimes N.E."/>
            <person name="Lopez-Perez M."/>
        </authorList>
    </citation>
    <scope>NUCLEOTIDE SEQUENCE [LARGE SCALE GENOMIC DNA]</scope>
    <source>
        <strain evidence="3 4">R2-400B4</strain>
    </source>
</reference>
<sequence length="109" mass="11701">MPNYDYKCADCGPFTHSRSMAMSGEPCECPECGQSSPRAFLSMPFVASMEASTRIARATNEKSAHEPVTSKSLGHGAGCSCCNGKPSKAMYRADGAKTFPSSRPWMISH</sequence>
<comment type="caution">
    <text evidence="3">The sequence shown here is derived from an EMBL/GenBank/DDBJ whole genome shotgun (WGS) entry which is preliminary data.</text>
</comment>
<feature type="region of interest" description="Disordered" evidence="1">
    <location>
        <begin position="56"/>
        <end position="78"/>
    </location>
</feature>
<protein>
    <submittedName>
        <fullName evidence="3">FmdB family transcriptional regulator</fullName>
    </submittedName>
</protein>
<evidence type="ECO:0000313" key="3">
    <source>
        <dbReference type="EMBL" id="KEQ06101.1"/>
    </source>
</evidence>
<accession>A0A922TAM2</accession>
<keyword evidence="4" id="KW-1185">Reference proteome</keyword>
<organism evidence="3 4">
    <name type="scientific">Pseudorhizobium pelagicum</name>
    <dbReference type="NCBI Taxonomy" id="1509405"/>
    <lineage>
        <taxon>Bacteria</taxon>
        <taxon>Pseudomonadati</taxon>
        <taxon>Pseudomonadota</taxon>
        <taxon>Alphaproteobacteria</taxon>
        <taxon>Hyphomicrobiales</taxon>
        <taxon>Rhizobiaceae</taxon>
        <taxon>Rhizobium/Agrobacterium group</taxon>
        <taxon>Pseudorhizobium</taxon>
    </lineage>
</organism>